<protein>
    <recommendedName>
        <fullName evidence="4">DUF2802 domain-containing protein</fullName>
    </recommendedName>
</protein>
<keyword evidence="1" id="KW-0472">Membrane</keyword>
<evidence type="ECO:0008006" key="4">
    <source>
        <dbReference type="Google" id="ProtNLM"/>
    </source>
</evidence>
<feature type="transmembrane region" description="Helical" evidence="1">
    <location>
        <begin position="12"/>
        <end position="32"/>
    </location>
</feature>
<dbReference type="AlphaFoldDB" id="A0A1H3NIL7"/>
<reference evidence="2 3" key="1">
    <citation type="submission" date="2016-10" db="EMBL/GenBank/DDBJ databases">
        <authorList>
            <person name="de Groot N.N."/>
        </authorList>
    </citation>
    <scope>NUCLEOTIDE SEQUENCE [LARGE SCALE GENOMIC DNA]</scope>
    <source>
        <strain evidence="2 3">DSM 24677</strain>
    </source>
</reference>
<dbReference type="STRING" id="576131.SAMN05444486_11010"/>
<keyword evidence="1" id="KW-0812">Transmembrane</keyword>
<evidence type="ECO:0000256" key="1">
    <source>
        <dbReference type="SAM" id="Phobius"/>
    </source>
</evidence>
<name>A0A1H3NIL7_9RHOB</name>
<evidence type="ECO:0000313" key="2">
    <source>
        <dbReference type="EMBL" id="SDY88766.1"/>
    </source>
</evidence>
<evidence type="ECO:0000313" key="3">
    <source>
        <dbReference type="Proteomes" id="UP000199026"/>
    </source>
</evidence>
<organism evidence="2 3">
    <name type="scientific">Lentibacter algarum</name>
    <dbReference type="NCBI Taxonomy" id="576131"/>
    <lineage>
        <taxon>Bacteria</taxon>
        <taxon>Pseudomonadati</taxon>
        <taxon>Pseudomonadota</taxon>
        <taxon>Alphaproteobacteria</taxon>
        <taxon>Rhodobacterales</taxon>
        <taxon>Roseobacteraceae</taxon>
        <taxon>Lentibacter</taxon>
    </lineage>
</organism>
<dbReference type="EMBL" id="FNPR01000010">
    <property type="protein sequence ID" value="SDY88766.1"/>
    <property type="molecule type" value="Genomic_DNA"/>
</dbReference>
<keyword evidence="1" id="KW-1133">Transmembrane helix</keyword>
<gene>
    <name evidence="2" type="ORF">SAMN05444486_11010</name>
</gene>
<dbReference type="Proteomes" id="UP000199026">
    <property type="component" value="Unassembled WGS sequence"/>
</dbReference>
<keyword evidence="3" id="KW-1185">Reference proteome</keyword>
<sequence>MTQDLLTQDILLNVAFAVTLTFMNVFVLLGLYGRLNKSIAKTHIQSQQAVSSLLTTLRNEIKTISMRQSTKESEKVAPAISAAQKRFEEAIALAELGVSSENIARETGLSTIDISAIVRFHSKQSLNTAPSPHPS</sequence>
<accession>A0A1H3NIL7</accession>
<proteinExistence type="predicted"/>